<evidence type="ECO:0000313" key="14">
    <source>
        <dbReference type="EMBL" id="PKU25530.1"/>
    </source>
</evidence>
<protein>
    <recommendedName>
        <fullName evidence="2">histidine kinase</fullName>
        <ecNumber evidence="2">2.7.13.3</ecNumber>
    </recommendedName>
</protein>
<keyword evidence="15" id="KW-1185">Reference proteome</keyword>
<keyword evidence="10" id="KW-0175">Coiled coil</keyword>
<evidence type="ECO:0000256" key="8">
    <source>
        <dbReference type="ARBA" id="ARBA00023012"/>
    </source>
</evidence>
<dbReference type="AlphaFoldDB" id="A0A2N3PYP0"/>
<dbReference type="InterPro" id="IPR004358">
    <property type="entry name" value="Sig_transdc_His_kin-like_C"/>
</dbReference>
<keyword evidence="5" id="KW-0547">Nucleotide-binding</keyword>
<dbReference type="PANTHER" id="PTHR43065">
    <property type="entry name" value="SENSOR HISTIDINE KINASE"/>
    <property type="match status" value="1"/>
</dbReference>
<keyword evidence="7" id="KW-0067">ATP-binding</keyword>
<comment type="caution">
    <text evidence="14">The sequence shown here is derived from an EMBL/GenBank/DDBJ whole genome shotgun (WGS) entry which is preliminary data.</text>
</comment>
<keyword evidence="3 9" id="KW-0597">Phosphoprotein</keyword>
<dbReference type="InterPro" id="IPR035965">
    <property type="entry name" value="PAS-like_dom_sf"/>
</dbReference>
<dbReference type="PANTHER" id="PTHR43065:SF46">
    <property type="entry name" value="C4-DICARBOXYLATE TRANSPORT SENSOR PROTEIN DCTB"/>
    <property type="match status" value="1"/>
</dbReference>
<dbReference type="NCBIfam" id="TIGR00229">
    <property type="entry name" value="sensory_box"/>
    <property type="match status" value="1"/>
</dbReference>
<dbReference type="SMART" id="SM00387">
    <property type="entry name" value="HATPase_c"/>
    <property type="match status" value="1"/>
</dbReference>
<dbReference type="InterPro" id="IPR005467">
    <property type="entry name" value="His_kinase_dom"/>
</dbReference>
<evidence type="ECO:0000256" key="3">
    <source>
        <dbReference type="ARBA" id="ARBA00022553"/>
    </source>
</evidence>
<organism evidence="14 15">
    <name type="scientific">Telmatospirillum siberiense</name>
    <dbReference type="NCBI Taxonomy" id="382514"/>
    <lineage>
        <taxon>Bacteria</taxon>
        <taxon>Pseudomonadati</taxon>
        <taxon>Pseudomonadota</taxon>
        <taxon>Alphaproteobacteria</taxon>
        <taxon>Rhodospirillales</taxon>
        <taxon>Rhodospirillaceae</taxon>
        <taxon>Telmatospirillum</taxon>
    </lineage>
</organism>
<dbReference type="InterPro" id="IPR000014">
    <property type="entry name" value="PAS"/>
</dbReference>
<feature type="domain" description="Histidine kinase" evidence="11">
    <location>
        <begin position="292"/>
        <end position="545"/>
    </location>
</feature>
<dbReference type="InterPro" id="IPR011006">
    <property type="entry name" value="CheY-like_superfamily"/>
</dbReference>
<dbReference type="GO" id="GO:0000155">
    <property type="term" value="F:phosphorelay sensor kinase activity"/>
    <property type="evidence" value="ECO:0007669"/>
    <property type="project" value="InterPro"/>
</dbReference>
<evidence type="ECO:0000256" key="7">
    <source>
        <dbReference type="ARBA" id="ARBA00022840"/>
    </source>
</evidence>
<dbReference type="EMBL" id="PIUM01000004">
    <property type="protein sequence ID" value="PKU25530.1"/>
    <property type="molecule type" value="Genomic_DNA"/>
</dbReference>
<proteinExistence type="predicted"/>
<comment type="catalytic activity">
    <reaction evidence="1">
        <text>ATP + protein L-histidine = ADP + protein N-phospho-L-histidine.</text>
        <dbReference type="EC" id="2.7.13.3"/>
    </reaction>
</comment>
<gene>
    <name evidence="14" type="ORF">CWS72_05545</name>
</gene>
<dbReference type="Gene3D" id="3.30.565.10">
    <property type="entry name" value="Histidine kinase-like ATPase, C-terminal domain"/>
    <property type="match status" value="1"/>
</dbReference>
<feature type="coiled-coil region" evidence="10">
    <location>
        <begin position="132"/>
        <end position="159"/>
    </location>
</feature>
<evidence type="ECO:0000256" key="5">
    <source>
        <dbReference type="ARBA" id="ARBA00022741"/>
    </source>
</evidence>
<evidence type="ECO:0000256" key="4">
    <source>
        <dbReference type="ARBA" id="ARBA00022679"/>
    </source>
</evidence>
<evidence type="ECO:0000256" key="2">
    <source>
        <dbReference type="ARBA" id="ARBA00012438"/>
    </source>
</evidence>
<feature type="domain" description="PAS" evidence="13">
    <location>
        <begin position="149"/>
        <end position="185"/>
    </location>
</feature>
<feature type="modified residue" description="4-aspartylphosphate" evidence="9">
    <location>
        <position position="54"/>
    </location>
</feature>
<dbReference type="Pfam" id="PF00989">
    <property type="entry name" value="PAS"/>
    <property type="match status" value="1"/>
</dbReference>
<dbReference type="PROSITE" id="PS50112">
    <property type="entry name" value="PAS"/>
    <property type="match status" value="1"/>
</dbReference>
<dbReference type="EC" id="2.7.13.3" evidence="2"/>
<dbReference type="InterPro" id="IPR001789">
    <property type="entry name" value="Sig_transdc_resp-reg_receiver"/>
</dbReference>
<dbReference type="PRINTS" id="PR00344">
    <property type="entry name" value="BCTRLSENSOR"/>
</dbReference>
<dbReference type="PROSITE" id="PS50110">
    <property type="entry name" value="RESPONSE_REGULATORY"/>
    <property type="match status" value="1"/>
</dbReference>
<dbReference type="SUPFAM" id="SSF52172">
    <property type="entry name" value="CheY-like"/>
    <property type="match status" value="1"/>
</dbReference>
<dbReference type="GO" id="GO:0005524">
    <property type="term" value="F:ATP binding"/>
    <property type="evidence" value="ECO:0007669"/>
    <property type="project" value="UniProtKB-KW"/>
</dbReference>
<evidence type="ECO:0000256" key="9">
    <source>
        <dbReference type="PROSITE-ProRule" id="PRU00169"/>
    </source>
</evidence>
<name>A0A2N3PYP0_9PROT</name>
<dbReference type="SUPFAM" id="SSF55874">
    <property type="entry name" value="ATPase domain of HSP90 chaperone/DNA topoisomerase II/histidine kinase"/>
    <property type="match status" value="1"/>
</dbReference>
<evidence type="ECO:0000259" key="13">
    <source>
        <dbReference type="PROSITE" id="PS50112"/>
    </source>
</evidence>
<dbReference type="Gene3D" id="1.10.287.130">
    <property type="match status" value="1"/>
</dbReference>
<dbReference type="GO" id="GO:0006355">
    <property type="term" value="P:regulation of DNA-templated transcription"/>
    <property type="evidence" value="ECO:0007669"/>
    <property type="project" value="InterPro"/>
</dbReference>
<dbReference type="RefSeq" id="WP_101249585.1">
    <property type="nucleotide sequence ID" value="NZ_PIUM01000004.1"/>
</dbReference>
<evidence type="ECO:0000259" key="12">
    <source>
        <dbReference type="PROSITE" id="PS50110"/>
    </source>
</evidence>
<dbReference type="Pfam" id="PF02518">
    <property type="entry name" value="HATPase_c"/>
    <property type="match status" value="1"/>
</dbReference>
<dbReference type="InterPro" id="IPR013767">
    <property type="entry name" value="PAS_fold"/>
</dbReference>
<keyword evidence="4" id="KW-0808">Transferase</keyword>
<feature type="domain" description="Response regulatory" evidence="12">
    <location>
        <begin position="2"/>
        <end position="119"/>
    </location>
</feature>
<dbReference type="SUPFAM" id="SSF47384">
    <property type="entry name" value="Homodimeric domain of signal transducing histidine kinase"/>
    <property type="match status" value="1"/>
</dbReference>
<dbReference type="Proteomes" id="UP000233293">
    <property type="component" value="Unassembled WGS sequence"/>
</dbReference>
<dbReference type="InterPro" id="IPR003594">
    <property type="entry name" value="HATPase_dom"/>
</dbReference>
<accession>A0A2N3PYP0</accession>
<dbReference type="PROSITE" id="PS50109">
    <property type="entry name" value="HIS_KIN"/>
    <property type="match status" value="1"/>
</dbReference>
<evidence type="ECO:0000313" key="15">
    <source>
        <dbReference type="Proteomes" id="UP000233293"/>
    </source>
</evidence>
<dbReference type="SUPFAM" id="SSF55785">
    <property type="entry name" value="PYP-like sensor domain (PAS domain)"/>
    <property type="match status" value="1"/>
</dbReference>
<evidence type="ECO:0000256" key="6">
    <source>
        <dbReference type="ARBA" id="ARBA00022777"/>
    </source>
</evidence>
<evidence type="ECO:0000259" key="11">
    <source>
        <dbReference type="PROSITE" id="PS50109"/>
    </source>
</evidence>
<dbReference type="SMART" id="SM00448">
    <property type="entry name" value="REC"/>
    <property type="match status" value="1"/>
</dbReference>
<dbReference type="Gene3D" id="3.30.450.20">
    <property type="entry name" value="PAS domain"/>
    <property type="match status" value="1"/>
</dbReference>
<dbReference type="OrthoDB" id="226486at2"/>
<dbReference type="Gene3D" id="3.40.50.2300">
    <property type="match status" value="1"/>
</dbReference>
<evidence type="ECO:0000256" key="1">
    <source>
        <dbReference type="ARBA" id="ARBA00000085"/>
    </source>
</evidence>
<keyword evidence="6 14" id="KW-0418">Kinase</keyword>
<sequence length="554" mass="61110">MRSKILLLSQEGQARVADMLASRPGFEIRIESVGTIHQAREILAVESFDAILFDTGLAGSGLQEDIQAIVSACGPAPLILLTDKEDEDIGAAAVHAGAHDYLVKRRINPDALRRIIRYAIERTQFQRKYDRLTRLNSERRRMEEALRESQDRIRAITESLFEGVLVTDIDGFVAFSNHSADSLLGDERTPRIAGRFVDSIFSLRADQRLLLFSEGPFSKVVETGQSWRDDDAVFQLRNGRTLLVAYACSALVEEGIRKGIIISFRDIQSLKRAQQESLQASKLASVGQLAAGIAHEINTPIQYIGDNLRFLGDSLDTLLEVNRRYRDFIDLHCGEADAQAREALATFETESDLSYLREEMPPAVSQSLDGVGQVARIVLAMKEFSHPGEREKVAVDLNRAIENTLAVSRNEWKHVAEVRLDLAEDLPQVACLPGEMNQVLLNLIVNAAHAIQARQSAEKGLINLATRRHGRFVDIIVGDDGVGMSESIKERIFDPFFTTKAVGKGTGQGLAICRDVVVTKHSGRISVDTEEGKGTVFTICLPIDGKAAQAAGRK</sequence>
<dbReference type="InterPro" id="IPR036890">
    <property type="entry name" value="HATPase_C_sf"/>
</dbReference>
<reference evidence="15" key="1">
    <citation type="submission" date="2017-12" db="EMBL/GenBank/DDBJ databases">
        <title>Draft genome sequence of Telmatospirillum siberiense 26-4b1T, an acidotolerant peatland alphaproteobacterium potentially involved in sulfur cycling.</title>
        <authorList>
            <person name="Hausmann B."/>
            <person name="Pjevac P."/>
            <person name="Schreck K."/>
            <person name="Herbold C.W."/>
            <person name="Daims H."/>
            <person name="Wagner M."/>
            <person name="Pester M."/>
            <person name="Loy A."/>
        </authorList>
    </citation>
    <scope>NUCLEOTIDE SEQUENCE [LARGE SCALE GENOMIC DNA]</scope>
    <source>
        <strain evidence="15">26-4b1</strain>
    </source>
</reference>
<dbReference type="InterPro" id="IPR036097">
    <property type="entry name" value="HisK_dim/P_sf"/>
</dbReference>
<evidence type="ECO:0000256" key="10">
    <source>
        <dbReference type="SAM" id="Coils"/>
    </source>
</evidence>
<keyword evidence="8" id="KW-0902">Two-component regulatory system</keyword>